<keyword evidence="5 11" id="KW-0863">Zinc-finger</keyword>
<accession>B4M9H7</accession>
<dbReference type="SUPFAM" id="SSF57716">
    <property type="entry name" value="Glucocorticoid receptor-like (DNA-binding domain)"/>
    <property type="match status" value="1"/>
</dbReference>
<keyword evidence="10" id="KW-0539">Nucleus</keyword>
<feature type="domain" description="ZAD" evidence="14">
    <location>
        <begin position="3"/>
        <end position="81"/>
    </location>
</feature>
<evidence type="ECO:0000256" key="9">
    <source>
        <dbReference type="ARBA" id="ARBA00023163"/>
    </source>
</evidence>
<dbReference type="PhylomeDB" id="B4M9H7"/>
<feature type="domain" description="C2H2-type" evidence="13">
    <location>
        <begin position="330"/>
        <end position="357"/>
    </location>
</feature>
<feature type="domain" description="C2H2-type" evidence="13">
    <location>
        <begin position="358"/>
        <end position="385"/>
    </location>
</feature>
<dbReference type="HOGENOM" id="CLU_002678_94_1_1"/>
<evidence type="ECO:0000256" key="4">
    <source>
        <dbReference type="ARBA" id="ARBA00022737"/>
    </source>
</evidence>
<dbReference type="Pfam" id="PF07776">
    <property type="entry name" value="zf-AD"/>
    <property type="match status" value="1"/>
</dbReference>
<dbReference type="FunFam" id="3.30.160.60:FF:000744">
    <property type="entry name" value="zinc finger E-box-binding homeobox 1"/>
    <property type="match status" value="1"/>
</dbReference>
<keyword evidence="9" id="KW-0804">Transcription</keyword>
<dbReference type="FunFam" id="3.30.160.60:FF:001480">
    <property type="entry name" value="Si:cabz01071911.3"/>
    <property type="match status" value="1"/>
</dbReference>
<evidence type="ECO:0000259" key="14">
    <source>
        <dbReference type="PROSITE" id="PS51915"/>
    </source>
</evidence>
<evidence type="ECO:0000256" key="11">
    <source>
        <dbReference type="PROSITE-ProRule" id="PRU00042"/>
    </source>
</evidence>
<sequence length="411" mass="47473">MDQVCRVCTSSAVTLVDIFAKRDQSQEEPCLAEMLNECINCLVRRDDPFPKQICLSCVLAAQNAYRFKKRCEQSHKHFCQLLGGDCCEDWQFPECGIKVETNEMEEMLEHELVPPDIAGCIKVEPVESIEQSTTTRLDAVQLNEPAEASPKSVPSDKAEQCPVCSKVFANRGSLKRHIRIHSGERPYKCIYCQKAFNQSCNLDKHMRVHSGERPYKCGQCLKAFTQSNVLANHLRIHAHTNVDELQPHRRTHSIETNWAALEAQRRSRAGERAHKCSLCTKAFASKRYLQEHLRAHCGERSFKCCHCPKNFANRGDLERHNRVHSGERPYECSHCPKRFSQAVNLERHKRVHSGVRPYQCPHCHMAFKQKSHLVNHIRTHSGERPFQCLHCMKRFTRREYLGKHSRIHSLK</sequence>
<comment type="similarity">
    <text evidence="2">Belongs to the krueppel C2H2-type zinc-finger protein family.</text>
</comment>
<dbReference type="Gene3D" id="3.30.160.60">
    <property type="entry name" value="Classic Zinc Finger"/>
    <property type="match status" value="8"/>
</dbReference>
<keyword evidence="16" id="KW-1185">Reference proteome</keyword>
<feature type="domain" description="C2H2-type" evidence="13">
    <location>
        <begin position="215"/>
        <end position="244"/>
    </location>
</feature>
<feature type="domain" description="C2H2-type" evidence="13">
    <location>
        <begin position="386"/>
        <end position="411"/>
    </location>
</feature>
<feature type="domain" description="C2H2-type" evidence="13">
    <location>
        <begin position="159"/>
        <end position="186"/>
    </location>
</feature>
<dbReference type="GO" id="GO:0005667">
    <property type="term" value="C:transcription regulator complex"/>
    <property type="evidence" value="ECO:0007669"/>
    <property type="project" value="TreeGrafter"/>
</dbReference>
<dbReference type="SMART" id="SM00868">
    <property type="entry name" value="zf-AD"/>
    <property type="match status" value="1"/>
</dbReference>
<evidence type="ECO:0000256" key="7">
    <source>
        <dbReference type="ARBA" id="ARBA00023015"/>
    </source>
</evidence>
<evidence type="ECO:0000256" key="12">
    <source>
        <dbReference type="PROSITE-ProRule" id="PRU01263"/>
    </source>
</evidence>
<feature type="domain" description="C2H2-type" evidence="13">
    <location>
        <begin position="302"/>
        <end position="329"/>
    </location>
</feature>
<dbReference type="GO" id="GO:0000981">
    <property type="term" value="F:DNA-binding transcription factor activity, RNA polymerase II-specific"/>
    <property type="evidence" value="ECO:0007669"/>
    <property type="project" value="TreeGrafter"/>
</dbReference>
<dbReference type="eggNOG" id="KOG1721">
    <property type="taxonomic scope" value="Eukaryota"/>
</dbReference>
<evidence type="ECO:0000256" key="6">
    <source>
        <dbReference type="ARBA" id="ARBA00022833"/>
    </source>
</evidence>
<dbReference type="FunFam" id="3.30.160.60:FF:002343">
    <property type="entry name" value="Zinc finger protein 33A"/>
    <property type="match status" value="1"/>
</dbReference>
<dbReference type="PROSITE" id="PS00028">
    <property type="entry name" value="ZINC_FINGER_C2H2_1"/>
    <property type="match status" value="8"/>
</dbReference>
<dbReference type="InParanoid" id="B4M9H7"/>
<organism evidence="15 16">
    <name type="scientific">Drosophila virilis</name>
    <name type="common">Fruit fly</name>
    <dbReference type="NCBI Taxonomy" id="7244"/>
    <lineage>
        <taxon>Eukaryota</taxon>
        <taxon>Metazoa</taxon>
        <taxon>Ecdysozoa</taxon>
        <taxon>Arthropoda</taxon>
        <taxon>Hexapoda</taxon>
        <taxon>Insecta</taxon>
        <taxon>Pterygota</taxon>
        <taxon>Neoptera</taxon>
        <taxon>Endopterygota</taxon>
        <taxon>Diptera</taxon>
        <taxon>Brachycera</taxon>
        <taxon>Muscomorpha</taxon>
        <taxon>Ephydroidea</taxon>
        <taxon>Drosophilidae</taxon>
        <taxon>Drosophila</taxon>
    </lineage>
</organism>
<dbReference type="AlphaFoldDB" id="B4M9H7"/>
<evidence type="ECO:0000256" key="8">
    <source>
        <dbReference type="ARBA" id="ARBA00023125"/>
    </source>
</evidence>
<keyword evidence="3 12" id="KW-0479">Metal-binding</keyword>
<evidence type="ECO:0000256" key="5">
    <source>
        <dbReference type="ARBA" id="ARBA00022771"/>
    </source>
</evidence>
<dbReference type="FunFam" id="3.30.160.60:FF:000110">
    <property type="entry name" value="Zinc finger protein-like"/>
    <property type="match status" value="1"/>
</dbReference>
<dbReference type="KEGG" id="dvi:6634187"/>
<feature type="binding site" evidence="12">
    <location>
        <position position="5"/>
    </location>
    <ligand>
        <name>Zn(2+)</name>
        <dbReference type="ChEBI" id="CHEBI:29105"/>
    </ligand>
</feature>
<feature type="domain" description="C2H2-type" evidence="13">
    <location>
        <begin position="274"/>
        <end position="301"/>
    </location>
</feature>
<dbReference type="SMART" id="SM00355">
    <property type="entry name" value="ZnF_C2H2"/>
    <property type="match status" value="8"/>
</dbReference>
<dbReference type="InterPro" id="IPR012934">
    <property type="entry name" value="Znf_AD"/>
</dbReference>
<feature type="binding site" evidence="12">
    <location>
        <position position="57"/>
    </location>
    <ligand>
        <name>Zn(2+)</name>
        <dbReference type="ChEBI" id="CHEBI:29105"/>
    </ligand>
</feature>
<protein>
    <recommendedName>
        <fullName evidence="17">Protein krueppel</fullName>
    </recommendedName>
</protein>
<dbReference type="InterPro" id="IPR013087">
    <property type="entry name" value="Znf_C2H2_type"/>
</dbReference>
<dbReference type="SMR" id="B4M9H7"/>
<evidence type="ECO:0008006" key="17">
    <source>
        <dbReference type="Google" id="ProtNLM"/>
    </source>
</evidence>
<dbReference type="GO" id="GO:0003682">
    <property type="term" value="F:chromatin binding"/>
    <property type="evidence" value="ECO:0007669"/>
    <property type="project" value="UniProtKB-ARBA"/>
</dbReference>
<dbReference type="PANTHER" id="PTHR14003:SF23">
    <property type="entry name" value="ZINC FINGER PROTEIN 143"/>
    <property type="match status" value="1"/>
</dbReference>
<dbReference type="Pfam" id="PF13465">
    <property type="entry name" value="zf-H2C2_2"/>
    <property type="match status" value="1"/>
</dbReference>
<dbReference type="Pfam" id="PF00096">
    <property type="entry name" value="zf-C2H2"/>
    <property type="match status" value="5"/>
</dbReference>
<evidence type="ECO:0000256" key="1">
    <source>
        <dbReference type="ARBA" id="ARBA00004123"/>
    </source>
</evidence>
<dbReference type="GO" id="GO:0031519">
    <property type="term" value="C:PcG protein complex"/>
    <property type="evidence" value="ECO:0007669"/>
    <property type="project" value="TreeGrafter"/>
</dbReference>
<dbReference type="GO" id="GO:0000978">
    <property type="term" value="F:RNA polymerase II cis-regulatory region sequence-specific DNA binding"/>
    <property type="evidence" value="ECO:0007669"/>
    <property type="project" value="TreeGrafter"/>
</dbReference>
<proteinExistence type="inferred from homology"/>
<gene>
    <name evidence="15" type="primary">Dvir\GJ18319</name>
    <name evidence="15" type="ORF">Dvir_GJ18319</name>
</gene>
<dbReference type="InterPro" id="IPR036236">
    <property type="entry name" value="Znf_C2H2_sf"/>
</dbReference>
<evidence type="ECO:0000256" key="10">
    <source>
        <dbReference type="ARBA" id="ARBA00023242"/>
    </source>
</evidence>
<keyword evidence="8" id="KW-0238">DNA-binding</keyword>
<evidence type="ECO:0000313" key="16">
    <source>
        <dbReference type="Proteomes" id="UP000008792"/>
    </source>
</evidence>
<dbReference type="PROSITE" id="PS50157">
    <property type="entry name" value="ZINC_FINGER_C2H2_2"/>
    <property type="match status" value="8"/>
</dbReference>
<keyword evidence="7" id="KW-0805">Transcription regulation</keyword>
<dbReference type="GO" id="GO:0000785">
    <property type="term" value="C:chromatin"/>
    <property type="evidence" value="ECO:0007669"/>
    <property type="project" value="UniProtKB-ARBA"/>
</dbReference>
<comment type="subcellular location">
    <subcellularLocation>
        <location evidence="1">Nucleus</location>
    </subcellularLocation>
</comment>
<reference evidence="15 16" key="1">
    <citation type="journal article" date="2007" name="Nature">
        <title>Evolution of genes and genomes on the Drosophila phylogeny.</title>
        <authorList>
            <consortium name="Drosophila 12 Genomes Consortium"/>
            <person name="Clark A.G."/>
            <person name="Eisen M.B."/>
            <person name="Smith D.R."/>
            <person name="Bergman C.M."/>
            <person name="Oliver B."/>
            <person name="Markow T.A."/>
            <person name="Kaufman T.C."/>
            <person name="Kellis M."/>
            <person name="Gelbart W."/>
            <person name="Iyer V.N."/>
            <person name="Pollard D.A."/>
            <person name="Sackton T.B."/>
            <person name="Larracuente A.M."/>
            <person name="Singh N.D."/>
            <person name="Abad J.P."/>
            <person name="Abt D.N."/>
            <person name="Adryan B."/>
            <person name="Aguade M."/>
            <person name="Akashi H."/>
            <person name="Anderson W.W."/>
            <person name="Aquadro C.F."/>
            <person name="Ardell D.H."/>
            <person name="Arguello R."/>
            <person name="Artieri C.G."/>
            <person name="Barbash D.A."/>
            <person name="Barker D."/>
            <person name="Barsanti P."/>
            <person name="Batterham P."/>
            <person name="Batzoglou S."/>
            <person name="Begun D."/>
            <person name="Bhutkar A."/>
            <person name="Blanco E."/>
            <person name="Bosak S.A."/>
            <person name="Bradley R.K."/>
            <person name="Brand A.D."/>
            <person name="Brent M.R."/>
            <person name="Brooks A.N."/>
            <person name="Brown R.H."/>
            <person name="Butlin R.K."/>
            <person name="Caggese C."/>
            <person name="Calvi B.R."/>
            <person name="Bernardo de Carvalho A."/>
            <person name="Caspi A."/>
            <person name="Castrezana S."/>
            <person name="Celniker S.E."/>
            <person name="Chang J.L."/>
            <person name="Chapple C."/>
            <person name="Chatterji S."/>
            <person name="Chinwalla A."/>
            <person name="Civetta A."/>
            <person name="Clifton S.W."/>
            <person name="Comeron J.M."/>
            <person name="Costello J.C."/>
            <person name="Coyne J.A."/>
            <person name="Daub J."/>
            <person name="David R.G."/>
            <person name="Delcher A.L."/>
            <person name="Delehaunty K."/>
            <person name="Do C.B."/>
            <person name="Ebling H."/>
            <person name="Edwards K."/>
            <person name="Eickbush T."/>
            <person name="Evans J.D."/>
            <person name="Filipski A."/>
            <person name="Findeiss S."/>
            <person name="Freyhult E."/>
            <person name="Fulton L."/>
            <person name="Fulton R."/>
            <person name="Garcia A.C."/>
            <person name="Gardiner A."/>
            <person name="Garfield D.A."/>
            <person name="Garvin B.E."/>
            <person name="Gibson G."/>
            <person name="Gilbert D."/>
            <person name="Gnerre S."/>
            <person name="Godfrey J."/>
            <person name="Good R."/>
            <person name="Gotea V."/>
            <person name="Gravely B."/>
            <person name="Greenberg A.J."/>
            <person name="Griffiths-Jones S."/>
            <person name="Gross S."/>
            <person name="Guigo R."/>
            <person name="Gustafson E.A."/>
            <person name="Haerty W."/>
            <person name="Hahn M.W."/>
            <person name="Halligan D.L."/>
            <person name="Halpern A.L."/>
            <person name="Halter G.M."/>
            <person name="Han M.V."/>
            <person name="Heger A."/>
            <person name="Hillier L."/>
            <person name="Hinrichs A.S."/>
            <person name="Holmes I."/>
            <person name="Hoskins R.A."/>
            <person name="Hubisz M.J."/>
            <person name="Hultmark D."/>
            <person name="Huntley M.A."/>
            <person name="Jaffe D.B."/>
            <person name="Jagadeeshan S."/>
            <person name="Jeck W.R."/>
            <person name="Johnson J."/>
            <person name="Jones C.D."/>
            <person name="Jordan W.C."/>
            <person name="Karpen G.H."/>
            <person name="Kataoka E."/>
            <person name="Keightley P.D."/>
            <person name="Kheradpour P."/>
            <person name="Kirkness E.F."/>
            <person name="Koerich L.B."/>
            <person name="Kristiansen K."/>
            <person name="Kudrna D."/>
            <person name="Kulathinal R.J."/>
            <person name="Kumar S."/>
            <person name="Kwok R."/>
            <person name="Lander E."/>
            <person name="Langley C.H."/>
            <person name="Lapoint R."/>
            <person name="Lazzaro B.P."/>
            <person name="Lee S.J."/>
            <person name="Levesque L."/>
            <person name="Li R."/>
            <person name="Lin C.F."/>
            <person name="Lin M.F."/>
            <person name="Lindblad-Toh K."/>
            <person name="Llopart A."/>
            <person name="Long M."/>
            <person name="Low L."/>
            <person name="Lozovsky E."/>
            <person name="Lu J."/>
            <person name="Luo M."/>
            <person name="Machado C.A."/>
            <person name="Makalowski W."/>
            <person name="Marzo M."/>
            <person name="Matsuda M."/>
            <person name="Matzkin L."/>
            <person name="McAllister B."/>
            <person name="McBride C.S."/>
            <person name="McKernan B."/>
            <person name="McKernan K."/>
            <person name="Mendez-Lago M."/>
            <person name="Minx P."/>
            <person name="Mollenhauer M.U."/>
            <person name="Montooth K."/>
            <person name="Mount S.M."/>
            <person name="Mu X."/>
            <person name="Myers E."/>
            <person name="Negre B."/>
            <person name="Newfeld S."/>
            <person name="Nielsen R."/>
            <person name="Noor M.A."/>
            <person name="O'Grady P."/>
            <person name="Pachter L."/>
            <person name="Papaceit M."/>
            <person name="Parisi M.J."/>
            <person name="Parisi M."/>
            <person name="Parts L."/>
            <person name="Pedersen J.S."/>
            <person name="Pesole G."/>
            <person name="Phillippy A.M."/>
            <person name="Ponting C.P."/>
            <person name="Pop M."/>
            <person name="Porcelli D."/>
            <person name="Powell J.R."/>
            <person name="Prohaska S."/>
            <person name="Pruitt K."/>
            <person name="Puig M."/>
            <person name="Quesneville H."/>
            <person name="Ram K.R."/>
            <person name="Rand D."/>
            <person name="Rasmussen M.D."/>
            <person name="Reed L.K."/>
            <person name="Reenan R."/>
            <person name="Reily A."/>
            <person name="Remington K.A."/>
            <person name="Rieger T.T."/>
            <person name="Ritchie M.G."/>
            <person name="Robin C."/>
            <person name="Rogers Y.H."/>
            <person name="Rohde C."/>
            <person name="Rozas J."/>
            <person name="Rubenfield M.J."/>
            <person name="Ruiz A."/>
            <person name="Russo S."/>
            <person name="Salzberg S.L."/>
            <person name="Sanchez-Gracia A."/>
            <person name="Saranga D.J."/>
            <person name="Sato H."/>
            <person name="Schaeffer S.W."/>
            <person name="Schatz M.C."/>
            <person name="Schlenke T."/>
            <person name="Schwartz R."/>
            <person name="Segarra C."/>
            <person name="Singh R.S."/>
            <person name="Sirot L."/>
            <person name="Sirota M."/>
            <person name="Sisneros N.B."/>
            <person name="Smith C.D."/>
            <person name="Smith T.F."/>
            <person name="Spieth J."/>
            <person name="Stage D.E."/>
            <person name="Stark A."/>
            <person name="Stephan W."/>
            <person name="Strausberg R.L."/>
            <person name="Strempel S."/>
            <person name="Sturgill D."/>
            <person name="Sutton G."/>
            <person name="Sutton G.G."/>
            <person name="Tao W."/>
            <person name="Teichmann S."/>
            <person name="Tobari Y.N."/>
            <person name="Tomimura Y."/>
            <person name="Tsolas J.M."/>
            <person name="Valente V.L."/>
            <person name="Venter E."/>
            <person name="Venter J.C."/>
            <person name="Vicario S."/>
            <person name="Vieira F.G."/>
            <person name="Vilella A.J."/>
            <person name="Villasante A."/>
            <person name="Walenz B."/>
            <person name="Wang J."/>
            <person name="Wasserman M."/>
            <person name="Watts T."/>
            <person name="Wilson D."/>
            <person name="Wilson R.K."/>
            <person name="Wing R.A."/>
            <person name="Wolfner M.F."/>
            <person name="Wong A."/>
            <person name="Wong G.K."/>
            <person name="Wu C.I."/>
            <person name="Wu G."/>
            <person name="Yamamoto D."/>
            <person name="Yang H.P."/>
            <person name="Yang S.P."/>
            <person name="Yorke J.A."/>
            <person name="Yoshida K."/>
            <person name="Zdobnov E."/>
            <person name="Zhang P."/>
            <person name="Zhang Y."/>
            <person name="Zimin A.V."/>
            <person name="Baldwin J."/>
            <person name="Abdouelleil A."/>
            <person name="Abdulkadir J."/>
            <person name="Abebe A."/>
            <person name="Abera B."/>
            <person name="Abreu J."/>
            <person name="Acer S.C."/>
            <person name="Aftuck L."/>
            <person name="Alexander A."/>
            <person name="An P."/>
            <person name="Anderson E."/>
            <person name="Anderson S."/>
            <person name="Arachi H."/>
            <person name="Azer M."/>
            <person name="Bachantsang P."/>
            <person name="Barry A."/>
            <person name="Bayul T."/>
            <person name="Berlin A."/>
            <person name="Bessette D."/>
            <person name="Bloom T."/>
            <person name="Blye J."/>
            <person name="Boguslavskiy L."/>
            <person name="Bonnet C."/>
            <person name="Boukhgalter B."/>
            <person name="Bourzgui I."/>
            <person name="Brown A."/>
            <person name="Cahill P."/>
            <person name="Channer S."/>
            <person name="Cheshatsang Y."/>
            <person name="Chuda L."/>
            <person name="Citroen M."/>
            <person name="Collymore A."/>
            <person name="Cooke P."/>
            <person name="Costello M."/>
            <person name="D'Aco K."/>
            <person name="Daza R."/>
            <person name="De Haan G."/>
            <person name="DeGray S."/>
            <person name="DeMaso C."/>
            <person name="Dhargay N."/>
            <person name="Dooley K."/>
            <person name="Dooley E."/>
            <person name="Doricent M."/>
            <person name="Dorje P."/>
            <person name="Dorjee K."/>
            <person name="Dupes A."/>
            <person name="Elong R."/>
            <person name="Falk J."/>
            <person name="Farina A."/>
            <person name="Faro S."/>
            <person name="Ferguson D."/>
            <person name="Fisher S."/>
            <person name="Foley C.D."/>
            <person name="Franke A."/>
            <person name="Friedrich D."/>
            <person name="Gadbois L."/>
            <person name="Gearin G."/>
            <person name="Gearin C.R."/>
            <person name="Giannoukos G."/>
            <person name="Goode T."/>
            <person name="Graham J."/>
            <person name="Grandbois E."/>
            <person name="Grewal S."/>
            <person name="Gyaltsen K."/>
            <person name="Hafez N."/>
            <person name="Hagos B."/>
            <person name="Hall J."/>
            <person name="Henson C."/>
            <person name="Hollinger A."/>
            <person name="Honan T."/>
            <person name="Huard M.D."/>
            <person name="Hughes L."/>
            <person name="Hurhula B."/>
            <person name="Husby M.E."/>
            <person name="Kamat A."/>
            <person name="Kanga B."/>
            <person name="Kashin S."/>
            <person name="Khazanovich D."/>
            <person name="Kisner P."/>
            <person name="Lance K."/>
            <person name="Lara M."/>
            <person name="Lee W."/>
            <person name="Lennon N."/>
            <person name="Letendre F."/>
            <person name="LeVine R."/>
            <person name="Lipovsky A."/>
            <person name="Liu X."/>
            <person name="Liu J."/>
            <person name="Liu S."/>
            <person name="Lokyitsang T."/>
            <person name="Lokyitsang Y."/>
            <person name="Lubonja R."/>
            <person name="Lui A."/>
            <person name="MacDonald P."/>
            <person name="Magnisalis V."/>
            <person name="Maru K."/>
            <person name="Matthews C."/>
            <person name="McCusker W."/>
            <person name="McDonough S."/>
            <person name="Mehta T."/>
            <person name="Meldrim J."/>
            <person name="Meneus L."/>
            <person name="Mihai O."/>
            <person name="Mihalev A."/>
            <person name="Mihova T."/>
            <person name="Mittelman R."/>
            <person name="Mlenga V."/>
            <person name="Montmayeur A."/>
            <person name="Mulrain L."/>
            <person name="Navidi A."/>
            <person name="Naylor J."/>
            <person name="Negash T."/>
            <person name="Nguyen T."/>
            <person name="Nguyen N."/>
            <person name="Nicol R."/>
            <person name="Norbu C."/>
            <person name="Norbu N."/>
            <person name="Novod N."/>
            <person name="O'Neill B."/>
            <person name="Osman S."/>
            <person name="Markiewicz E."/>
            <person name="Oyono O.L."/>
            <person name="Patti C."/>
            <person name="Phunkhang P."/>
            <person name="Pierre F."/>
            <person name="Priest M."/>
            <person name="Raghuraman S."/>
            <person name="Rege F."/>
            <person name="Reyes R."/>
            <person name="Rise C."/>
            <person name="Rogov P."/>
            <person name="Ross K."/>
            <person name="Ryan E."/>
            <person name="Settipalli S."/>
            <person name="Shea T."/>
            <person name="Sherpa N."/>
            <person name="Shi L."/>
            <person name="Shih D."/>
            <person name="Sparrow T."/>
            <person name="Spaulding J."/>
            <person name="Stalker J."/>
            <person name="Stange-Thomann N."/>
            <person name="Stavropoulos S."/>
            <person name="Stone C."/>
            <person name="Strader C."/>
            <person name="Tesfaye S."/>
            <person name="Thomson T."/>
            <person name="Thoulutsang Y."/>
            <person name="Thoulutsang D."/>
            <person name="Topham K."/>
            <person name="Topping I."/>
            <person name="Tsamla T."/>
            <person name="Vassiliev H."/>
            <person name="Vo A."/>
            <person name="Wangchuk T."/>
            <person name="Wangdi T."/>
            <person name="Weiand M."/>
            <person name="Wilkinson J."/>
            <person name="Wilson A."/>
            <person name="Yadav S."/>
            <person name="Young G."/>
            <person name="Yu Q."/>
            <person name="Zembek L."/>
            <person name="Zhong D."/>
            <person name="Zimmer A."/>
            <person name="Zwirko Z."/>
            <person name="Jaffe D.B."/>
            <person name="Alvarez P."/>
            <person name="Brockman W."/>
            <person name="Butler J."/>
            <person name="Chin C."/>
            <person name="Gnerre S."/>
            <person name="Grabherr M."/>
            <person name="Kleber M."/>
            <person name="Mauceli E."/>
            <person name="MacCallum I."/>
        </authorList>
    </citation>
    <scope>NUCLEOTIDE SEQUENCE [LARGE SCALE GENOMIC DNA]</scope>
    <source>
        <strain evidence="16">Tucson 15010-1051.87</strain>
    </source>
</reference>
<dbReference type="GO" id="GO:0040029">
    <property type="term" value="P:epigenetic regulation of gene expression"/>
    <property type="evidence" value="ECO:0007669"/>
    <property type="project" value="UniProtKB-ARBA"/>
</dbReference>
<evidence type="ECO:0000256" key="3">
    <source>
        <dbReference type="ARBA" id="ARBA00022723"/>
    </source>
</evidence>
<dbReference type="EMBL" id="CH940654">
    <property type="protein sequence ID" value="EDW57853.1"/>
    <property type="molecule type" value="Genomic_DNA"/>
</dbReference>
<evidence type="ECO:0000313" key="15">
    <source>
        <dbReference type="EMBL" id="EDW57853.1"/>
    </source>
</evidence>
<dbReference type="SUPFAM" id="SSF57667">
    <property type="entry name" value="beta-beta-alpha zinc fingers"/>
    <property type="match status" value="5"/>
</dbReference>
<dbReference type="GO" id="GO:0008270">
    <property type="term" value="F:zinc ion binding"/>
    <property type="evidence" value="ECO:0007669"/>
    <property type="project" value="UniProtKB-UniRule"/>
</dbReference>
<dbReference type="Gene3D" id="3.40.1800.20">
    <property type="match status" value="1"/>
</dbReference>
<dbReference type="OrthoDB" id="8895262at2759"/>
<feature type="domain" description="C2H2-type" evidence="13">
    <location>
        <begin position="187"/>
        <end position="214"/>
    </location>
</feature>
<dbReference type="OMA" id="IYCQKAF"/>
<name>B4M9H7_DROVI</name>
<dbReference type="FunFam" id="3.30.160.60:FF:000690">
    <property type="entry name" value="Zinc finger protein 354C"/>
    <property type="match status" value="1"/>
</dbReference>
<keyword evidence="4" id="KW-0677">Repeat</keyword>
<evidence type="ECO:0000259" key="13">
    <source>
        <dbReference type="PROSITE" id="PS50157"/>
    </source>
</evidence>
<dbReference type="PANTHER" id="PTHR14003">
    <property type="entry name" value="TRANSCRIPTIONAL REPRESSOR PROTEIN YY"/>
    <property type="match status" value="1"/>
</dbReference>
<dbReference type="FunFam" id="3.30.160.60:FF:000281">
    <property type="entry name" value="Zinc finger protein 558 isoform X1"/>
    <property type="match status" value="1"/>
</dbReference>
<dbReference type="FunFam" id="3.30.160.60:FF:000446">
    <property type="entry name" value="Zinc finger protein"/>
    <property type="match status" value="1"/>
</dbReference>
<feature type="binding site" evidence="12">
    <location>
        <position position="54"/>
    </location>
    <ligand>
        <name>Zn(2+)</name>
        <dbReference type="ChEBI" id="CHEBI:29105"/>
    </ligand>
</feature>
<dbReference type="PROSITE" id="PS51915">
    <property type="entry name" value="ZAD"/>
    <property type="match status" value="1"/>
</dbReference>
<keyword evidence="6 12" id="KW-0862">Zinc</keyword>
<dbReference type="Proteomes" id="UP000008792">
    <property type="component" value="Unassembled WGS sequence"/>
</dbReference>
<evidence type="ECO:0000256" key="2">
    <source>
        <dbReference type="ARBA" id="ARBA00006991"/>
    </source>
</evidence>
<dbReference type="FunFam" id="3.30.160.60:FF:000145">
    <property type="entry name" value="Zinc finger protein 574"/>
    <property type="match status" value="1"/>
</dbReference>
<feature type="binding site" evidence="12">
    <location>
        <position position="8"/>
    </location>
    <ligand>
        <name>Zn(2+)</name>
        <dbReference type="ChEBI" id="CHEBI:29105"/>
    </ligand>
</feature>